<comment type="caution">
    <text evidence="1">The sequence shown here is derived from an EMBL/GenBank/DDBJ whole genome shotgun (WGS) entry which is preliminary data.</text>
</comment>
<protein>
    <submittedName>
        <fullName evidence="1">Uncharacterized protein</fullName>
    </submittedName>
</protein>
<proteinExistence type="predicted"/>
<name>A0AAP0Q813_9MAGN</name>
<dbReference type="AlphaFoldDB" id="A0AAP0Q813"/>
<organism evidence="1 2">
    <name type="scientific">Stephania cephalantha</name>
    <dbReference type="NCBI Taxonomy" id="152367"/>
    <lineage>
        <taxon>Eukaryota</taxon>
        <taxon>Viridiplantae</taxon>
        <taxon>Streptophyta</taxon>
        <taxon>Embryophyta</taxon>
        <taxon>Tracheophyta</taxon>
        <taxon>Spermatophyta</taxon>
        <taxon>Magnoliopsida</taxon>
        <taxon>Ranunculales</taxon>
        <taxon>Menispermaceae</taxon>
        <taxon>Menispermoideae</taxon>
        <taxon>Cissampelideae</taxon>
        <taxon>Stephania</taxon>
    </lineage>
</organism>
<evidence type="ECO:0000313" key="2">
    <source>
        <dbReference type="Proteomes" id="UP001419268"/>
    </source>
</evidence>
<sequence length="89" mass="10353">MPPTVNELYLHLHTVSHDRETFIDNRSEQFYAQLQSRRQEMTQTTLDQSVDDEAVYYDVANDCPKGRVYGLRLLGRNKRRYADLGASTS</sequence>
<dbReference type="InterPro" id="IPR004252">
    <property type="entry name" value="Probable_transposase_24"/>
</dbReference>
<dbReference type="Pfam" id="PF03004">
    <property type="entry name" value="Transposase_24"/>
    <property type="match status" value="1"/>
</dbReference>
<evidence type="ECO:0000313" key="1">
    <source>
        <dbReference type="EMBL" id="KAK9166526.1"/>
    </source>
</evidence>
<dbReference type="Proteomes" id="UP001419268">
    <property type="component" value="Unassembled WGS sequence"/>
</dbReference>
<keyword evidence="2" id="KW-1185">Reference proteome</keyword>
<dbReference type="EMBL" id="JBBNAG010000001">
    <property type="protein sequence ID" value="KAK9166526.1"/>
    <property type="molecule type" value="Genomic_DNA"/>
</dbReference>
<accession>A0AAP0Q813</accession>
<reference evidence="1 2" key="1">
    <citation type="submission" date="2024-01" db="EMBL/GenBank/DDBJ databases">
        <title>Genome assemblies of Stephania.</title>
        <authorList>
            <person name="Yang L."/>
        </authorList>
    </citation>
    <scope>NUCLEOTIDE SEQUENCE [LARGE SCALE GENOMIC DNA]</scope>
    <source>
        <strain evidence="1">JXDWG</strain>
        <tissue evidence="1">Leaf</tissue>
    </source>
</reference>
<gene>
    <name evidence="1" type="ORF">Scep_001717</name>
</gene>